<feature type="signal peptide" evidence="1">
    <location>
        <begin position="1"/>
        <end position="21"/>
    </location>
</feature>
<organism evidence="2 3">
    <name type="scientific">Lasiosphaeria hispida</name>
    <dbReference type="NCBI Taxonomy" id="260671"/>
    <lineage>
        <taxon>Eukaryota</taxon>
        <taxon>Fungi</taxon>
        <taxon>Dikarya</taxon>
        <taxon>Ascomycota</taxon>
        <taxon>Pezizomycotina</taxon>
        <taxon>Sordariomycetes</taxon>
        <taxon>Sordariomycetidae</taxon>
        <taxon>Sordariales</taxon>
        <taxon>Lasiosphaeriaceae</taxon>
        <taxon>Lasiosphaeria</taxon>
    </lineage>
</organism>
<reference evidence="2" key="1">
    <citation type="journal article" date="2023" name="Mol. Phylogenet. Evol.">
        <title>Genome-scale phylogeny and comparative genomics of the fungal order Sordariales.</title>
        <authorList>
            <person name="Hensen N."/>
            <person name="Bonometti L."/>
            <person name="Westerberg I."/>
            <person name="Brannstrom I.O."/>
            <person name="Guillou S."/>
            <person name="Cros-Aarteil S."/>
            <person name="Calhoun S."/>
            <person name="Haridas S."/>
            <person name="Kuo A."/>
            <person name="Mondo S."/>
            <person name="Pangilinan J."/>
            <person name="Riley R."/>
            <person name="LaButti K."/>
            <person name="Andreopoulos B."/>
            <person name="Lipzen A."/>
            <person name="Chen C."/>
            <person name="Yan M."/>
            <person name="Daum C."/>
            <person name="Ng V."/>
            <person name="Clum A."/>
            <person name="Steindorff A."/>
            <person name="Ohm R.A."/>
            <person name="Martin F."/>
            <person name="Silar P."/>
            <person name="Natvig D.O."/>
            <person name="Lalanne C."/>
            <person name="Gautier V."/>
            <person name="Ament-Velasquez S.L."/>
            <person name="Kruys A."/>
            <person name="Hutchinson M.I."/>
            <person name="Powell A.J."/>
            <person name="Barry K."/>
            <person name="Miller A.N."/>
            <person name="Grigoriev I.V."/>
            <person name="Debuchy R."/>
            <person name="Gladieux P."/>
            <person name="Hiltunen Thoren M."/>
            <person name="Johannesson H."/>
        </authorList>
    </citation>
    <scope>NUCLEOTIDE SEQUENCE</scope>
    <source>
        <strain evidence="2">CBS 955.72</strain>
    </source>
</reference>
<proteinExistence type="predicted"/>
<keyword evidence="3" id="KW-1185">Reference proteome</keyword>
<feature type="chain" id="PRO_5042494702" description="Secreted protein" evidence="1">
    <location>
        <begin position="22"/>
        <end position="113"/>
    </location>
</feature>
<name>A0AAJ0HII5_9PEZI</name>
<evidence type="ECO:0000313" key="2">
    <source>
        <dbReference type="EMBL" id="KAK3353070.1"/>
    </source>
</evidence>
<dbReference type="EMBL" id="JAUIQD010000004">
    <property type="protein sequence ID" value="KAK3353070.1"/>
    <property type="molecule type" value="Genomic_DNA"/>
</dbReference>
<protein>
    <recommendedName>
        <fullName evidence="4">Secreted protein</fullName>
    </recommendedName>
</protein>
<evidence type="ECO:0000313" key="3">
    <source>
        <dbReference type="Proteomes" id="UP001275084"/>
    </source>
</evidence>
<evidence type="ECO:0000256" key="1">
    <source>
        <dbReference type="SAM" id="SignalP"/>
    </source>
</evidence>
<accession>A0AAJ0HII5</accession>
<reference evidence="2" key="2">
    <citation type="submission" date="2023-06" db="EMBL/GenBank/DDBJ databases">
        <authorList>
            <consortium name="Lawrence Berkeley National Laboratory"/>
            <person name="Haridas S."/>
            <person name="Hensen N."/>
            <person name="Bonometti L."/>
            <person name="Westerberg I."/>
            <person name="Brannstrom I.O."/>
            <person name="Guillou S."/>
            <person name="Cros-Aarteil S."/>
            <person name="Calhoun S."/>
            <person name="Kuo A."/>
            <person name="Mondo S."/>
            <person name="Pangilinan J."/>
            <person name="Riley R."/>
            <person name="Labutti K."/>
            <person name="Andreopoulos B."/>
            <person name="Lipzen A."/>
            <person name="Chen C."/>
            <person name="Yanf M."/>
            <person name="Daum C."/>
            <person name="Ng V."/>
            <person name="Clum A."/>
            <person name="Steindorff A."/>
            <person name="Ohm R."/>
            <person name="Martin F."/>
            <person name="Silar P."/>
            <person name="Natvig D."/>
            <person name="Lalanne C."/>
            <person name="Gautier V."/>
            <person name="Ament-Velasquez S.L."/>
            <person name="Kruys A."/>
            <person name="Hutchinson M.I."/>
            <person name="Powell A.J."/>
            <person name="Barry K."/>
            <person name="Miller A.N."/>
            <person name="Grigoriev I.V."/>
            <person name="Debuchy R."/>
            <person name="Gladieux P."/>
            <person name="Thoren M.H."/>
            <person name="Johannesson H."/>
        </authorList>
    </citation>
    <scope>NUCLEOTIDE SEQUENCE</scope>
    <source>
        <strain evidence="2">CBS 955.72</strain>
    </source>
</reference>
<evidence type="ECO:0008006" key="4">
    <source>
        <dbReference type="Google" id="ProtNLM"/>
    </source>
</evidence>
<gene>
    <name evidence="2" type="ORF">B0T25DRAFT_200676</name>
</gene>
<comment type="caution">
    <text evidence="2">The sequence shown here is derived from an EMBL/GenBank/DDBJ whole genome shotgun (WGS) entry which is preliminary data.</text>
</comment>
<dbReference type="Proteomes" id="UP001275084">
    <property type="component" value="Unassembled WGS sequence"/>
</dbReference>
<keyword evidence="1" id="KW-0732">Signal</keyword>
<dbReference type="AlphaFoldDB" id="A0AAJ0HII5"/>
<sequence>MSGMFCRRHAWMACCIPPPSAICVCAVCCVLCAVLCARVCAVWSVDWSAVDNRRLASGVAYVLWVVPASWDLGWRSGGLAATRRGCLMQCCDAIDAWRSRRGEKEPRKGPYTA</sequence>